<dbReference type="PANTHER" id="PTHR21015">
    <property type="entry name" value="UDP-N-ACETYLGLUCOSAMINE--N-ACETYLMURAMYL-(PENTAPEPTIDE) PYROPHOSPHORYL-UNDECAPRENOL N-ACETYLGLUCOSAMINE TRANSFERASE 1"/>
    <property type="match status" value="1"/>
</dbReference>
<dbReference type="AlphaFoldDB" id="A0A7W9GT21"/>
<keyword evidence="2" id="KW-0808">Transferase</keyword>
<dbReference type="EMBL" id="JACHMM010000001">
    <property type="protein sequence ID" value="MBB5789529.1"/>
    <property type="molecule type" value="Genomic_DNA"/>
</dbReference>
<dbReference type="PANTHER" id="PTHR21015:SF22">
    <property type="entry name" value="GLYCOSYLTRANSFERASE"/>
    <property type="match status" value="1"/>
</dbReference>
<dbReference type="CDD" id="cd03784">
    <property type="entry name" value="GT1_Gtf-like"/>
    <property type="match status" value="1"/>
</dbReference>
<dbReference type="Gene3D" id="3.40.50.2000">
    <property type="entry name" value="Glycogen Phosphorylase B"/>
    <property type="match status" value="2"/>
</dbReference>
<sequence>MATFLIASIAIEAHTTNPLPVAARLVERGHTVLWYAGRAFHERIARTSATPLPYVDAPDFSGQDFFEYFPQFRGRSGPKVIGDAFAQVFVGHAPQRVADLRRITAAHPVDAMLTEGLSYGVGMVSELEGIPWATFADGPLPFEDPDTPPFGPGLLPMRGPAGRLRNRLIRAAAGRLIFRDAERVYDEVRAGLGLPPDPGSALQAGPSPLLHLQACTPSFEYPRRHLPAHIHWIGALRPDPRPWDPPAWWDELGVDGVDGAGRRPVVHVTQGSLRPDPAELVLPAVRGLADEPVTVVVTTGGASRADLERAAGEPLPANCLVMPWIPYDELLARADVFVTNGGYTGVTLALAHGVPIVQAGTTEEKAENAARIQWSGVGLRLGKTHPAPSKVRAAVRRVLDEPSFRTAARRVQAEMSAHDAAVESAELLERLAATRRPVLRADADERVLSRSE</sequence>
<name>A0A7W9GT21_9ACTN</name>
<dbReference type="GO" id="GO:0008194">
    <property type="term" value="F:UDP-glycosyltransferase activity"/>
    <property type="evidence" value="ECO:0007669"/>
    <property type="project" value="InterPro"/>
</dbReference>
<dbReference type="SUPFAM" id="SSF53756">
    <property type="entry name" value="UDP-Glycosyltransferase/glycogen phosphorylase"/>
    <property type="match status" value="1"/>
</dbReference>
<evidence type="ECO:0000259" key="1">
    <source>
        <dbReference type="Pfam" id="PF06722"/>
    </source>
</evidence>
<feature type="domain" description="Erythromycin biosynthesis protein CIII-like C-terminal" evidence="1">
    <location>
        <begin position="313"/>
        <end position="429"/>
    </location>
</feature>
<comment type="caution">
    <text evidence="2">The sequence shown here is derived from an EMBL/GenBank/DDBJ whole genome shotgun (WGS) entry which is preliminary data.</text>
</comment>
<organism evidence="2 3">
    <name type="scientific">Jiangella mangrovi</name>
    <dbReference type="NCBI Taxonomy" id="1524084"/>
    <lineage>
        <taxon>Bacteria</taxon>
        <taxon>Bacillati</taxon>
        <taxon>Actinomycetota</taxon>
        <taxon>Actinomycetes</taxon>
        <taxon>Jiangellales</taxon>
        <taxon>Jiangellaceae</taxon>
        <taxon>Jiangella</taxon>
    </lineage>
</organism>
<proteinExistence type="predicted"/>
<dbReference type="Pfam" id="PF06722">
    <property type="entry name" value="EryCIII-like_C"/>
    <property type="match status" value="1"/>
</dbReference>
<evidence type="ECO:0000313" key="3">
    <source>
        <dbReference type="Proteomes" id="UP000542813"/>
    </source>
</evidence>
<keyword evidence="3" id="KW-1185">Reference proteome</keyword>
<dbReference type="InterPro" id="IPR010610">
    <property type="entry name" value="EryCIII-like_C"/>
</dbReference>
<dbReference type="RefSeq" id="WP_184824953.1">
    <property type="nucleotide sequence ID" value="NZ_JACHMM010000001.1"/>
</dbReference>
<dbReference type="FunFam" id="3.40.50.2000:FF:000072">
    <property type="entry name" value="Glycosyl transferase"/>
    <property type="match status" value="1"/>
</dbReference>
<dbReference type="InterPro" id="IPR002213">
    <property type="entry name" value="UDP_glucos_trans"/>
</dbReference>
<reference evidence="2 3" key="1">
    <citation type="submission" date="2020-08" db="EMBL/GenBank/DDBJ databases">
        <title>Sequencing the genomes of 1000 actinobacteria strains.</title>
        <authorList>
            <person name="Klenk H.-P."/>
        </authorList>
    </citation>
    <scope>NUCLEOTIDE SEQUENCE [LARGE SCALE GENOMIC DNA]</scope>
    <source>
        <strain evidence="2 3">DSM 102122</strain>
    </source>
</reference>
<dbReference type="GO" id="GO:0016758">
    <property type="term" value="F:hexosyltransferase activity"/>
    <property type="evidence" value="ECO:0007669"/>
    <property type="project" value="UniProtKB-ARBA"/>
</dbReference>
<evidence type="ECO:0000313" key="2">
    <source>
        <dbReference type="EMBL" id="MBB5789529.1"/>
    </source>
</evidence>
<gene>
    <name evidence="2" type="ORF">HD601_004104</name>
</gene>
<protein>
    <submittedName>
        <fullName evidence="2">UDP:flavonoid glycosyltransferase YjiC (YdhE family)</fullName>
    </submittedName>
</protein>
<accession>A0A7W9GT21</accession>
<dbReference type="Proteomes" id="UP000542813">
    <property type="component" value="Unassembled WGS sequence"/>
</dbReference>